<name>A0ABQ6JJY8_9ACTN</name>
<dbReference type="Proteomes" id="UP001157017">
    <property type="component" value="Unassembled WGS sequence"/>
</dbReference>
<reference evidence="2" key="1">
    <citation type="journal article" date="2019" name="Int. J. Syst. Evol. Microbiol.">
        <title>The Global Catalogue of Microorganisms (GCM) 10K type strain sequencing project: providing services to taxonomists for standard genome sequencing and annotation.</title>
        <authorList>
            <consortium name="The Broad Institute Genomics Platform"/>
            <consortium name="The Broad Institute Genome Sequencing Center for Infectious Disease"/>
            <person name="Wu L."/>
            <person name="Ma J."/>
        </authorList>
    </citation>
    <scope>NUCLEOTIDE SEQUENCE [LARGE SCALE GENOMIC DNA]</scope>
    <source>
        <strain evidence="2">NBRC 108730</strain>
    </source>
</reference>
<dbReference type="SUPFAM" id="SSF141694">
    <property type="entry name" value="AF2212/PG0164-like"/>
    <property type="match status" value="1"/>
</dbReference>
<protein>
    <recommendedName>
        <fullName evidence="3">DUF1905 domain-containing protein</fullName>
    </recommendedName>
</protein>
<sequence length="178" mass="18790">MPCNVKYGCVVRLIVSTISGSTACTTARTSRQIAACQSGSASIQASTLGSTVTTASLPPTSCRVDGAAGPDSSRFGVRHHAPMEPRTFRARIWPWEAQSGWAFVSLPDDLSDEIAEAAVPARGFGAVPVEVRAGTTVWRTSVFPDKGRGCYVLPLKQAVRRARGVDVGDDITLDLGVL</sequence>
<comment type="caution">
    <text evidence="1">The sequence shown here is derived from an EMBL/GenBank/DDBJ whole genome shotgun (WGS) entry which is preliminary data.</text>
</comment>
<dbReference type="Pfam" id="PF08922">
    <property type="entry name" value="DUF1905"/>
    <property type="match status" value="1"/>
</dbReference>
<evidence type="ECO:0008006" key="3">
    <source>
        <dbReference type="Google" id="ProtNLM"/>
    </source>
</evidence>
<dbReference type="PROSITE" id="PS51257">
    <property type="entry name" value="PROKAR_LIPOPROTEIN"/>
    <property type="match status" value="1"/>
</dbReference>
<gene>
    <name evidence="1" type="ORF">GCM10025868_23610</name>
</gene>
<proteinExistence type="predicted"/>
<evidence type="ECO:0000313" key="1">
    <source>
        <dbReference type="EMBL" id="GMA87111.1"/>
    </source>
</evidence>
<evidence type="ECO:0000313" key="2">
    <source>
        <dbReference type="Proteomes" id="UP001157017"/>
    </source>
</evidence>
<dbReference type="EMBL" id="BSUZ01000001">
    <property type="protein sequence ID" value="GMA87111.1"/>
    <property type="molecule type" value="Genomic_DNA"/>
</dbReference>
<dbReference type="InterPro" id="IPR015018">
    <property type="entry name" value="DUF1905"/>
</dbReference>
<keyword evidence="2" id="KW-1185">Reference proteome</keyword>
<accession>A0ABQ6JJY8</accession>
<dbReference type="Gene3D" id="2.40.30.100">
    <property type="entry name" value="AF2212/PG0164-like"/>
    <property type="match status" value="1"/>
</dbReference>
<organism evidence="1 2">
    <name type="scientific">Angustibacter aerolatus</name>
    <dbReference type="NCBI Taxonomy" id="1162965"/>
    <lineage>
        <taxon>Bacteria</taxon>
        <taxon>Bacillati</taxon>
        <taxon>Actinomycetota</taxon>
        <taxon>Actinomycetes</taxon>
        <taxon>Kineosporiales</taxon>
        <taxon>Kineosporiaceae</taxon>
    </lineage>
</organism>
<dbReference type="InterPro" id="IPR037079">
    <property type="entry name" value="AF2212/PG0164-like_sf"/>
</dbReference>